<keyword evidence="3" id="KW-0378">Hydrolase</keyword>
<gene>
    <name evidence="7" type="ORF">A6M13_08810</name>
</gene>
<dbReference type="GO" id="GO:0006508">
    <property type="term" value="P:proteolysis"/>
    <property type="evidence" value="ECO:0007669"/>
    <property type="project" value="UniProtKB-KW"/>
</dbReference>
<dbReference type="PROSITE" id="PS51935">
    <property type="entry name" value="NLPC_P60"/>
    <property type="match status" value="1"/>
</dbReference>
<dbReference type="SUPFAM" id="SSF54001">
    <property type="entry name" value="Cysteine proteinases"/>
    <property type="match status" value="1"/>
</dbReference>
<feature type="chain" id="PRO_5039515479" description="NlpC/P60 domain-containing protein" evidence="5">
    <location>
        <begin position="29"/>
        <end position="154"/>
    </location>
</feature>
<name>A0A1C0YK04_9BACL</name>
<evidence type="ECO:0000256" key="3">
    <source>
        <dbReference type="ARBA" id="ARBA00022801"/>
    </source>
</evidence>
<organism evidence="7 8">
    <name type="scientific">Caryophanon tenue</name>
    <dbReference type="NCBI Taxonomy" id="33978"/>
    <lineage>
        <taxon>Bacteria</taxon>
        <taxon>Bacillati</taxon>
        <taxon>Bacillota</taxon>
        <taxon>Bacilli</taxon>
        <taxon>Bacillales</taxon>
        <taxon>Caryophanaceae</taxon>
        <taxon>Caryophanon</taxon>
    </lineage>
</organism>
<dbReference type="EMBL" id="MASJ01000003">
    <property type="protein sequence ID" value="OCS87409.1"/>
    <property type="molecule type" value="Genomic_DNA"/>
</dbReference>
<dbReference type="InterPro" id="IPR038765">
    <property type="entry name" value="Papain-like_cys_pep_sf"/>
</dbReference>
<dbReference type="RefSeq" id="WP_066542883.1">
    <property type="nucleotide sequence ID" value="NZ_MASJ01000003.1"/>
</dbReference>
<evidence type="ECO:0000313" key="7">
    <source>
        <dbReference type="EMBL" id="OCS87409.1"/>
    </source>
</evidence>
<keyword evidence="5" id="KW-0732">Signal</keyword>
<dbReference type="Gene3D" id="3.90.1720.10">
    <property type="entry name" value="endopeptidase domain like (from Nostoc punctiforme)"/>
    <property type="match status" value="1"/>
</dbReference>
<evidence type="ECO:0000256" key="5">
    <source>
        <dbReference type="SAM" id="SignalP"/>
    </source>
</evidence>
<dbReference type="Proteomes" id="UP000093199">
    <property type="component" value="Unassembled WGS sequence"/>
</dbReference>
<evidence type="ECO:0000313" key="8">
    <source>
        <dbReference type="Proteomes" id="UP000093199"/>
    </source>
</evidence>
<comment type="similarity">
    <text evidence="1">Belongs to the peptidase C40 family.</text>
</comment>
<feature type="domain" description="NlpC/P60" evidence="6">
    <location>
        <begin position="33"/>
        <end position="154"/>
    </location>
</feature>
<feature type="signal peptide" evidence="5">
    <location>
        <begin position="1"/>
        <end position="28"/>
    </location>
</feature>
<proteinExistence type="inferred from homology"/>
<dbReference type="PANTHER" id="PTHR47053">
    <property type="entry name" value="MUREIN DD-ENDOPEPTIDASE MEPH-RELATED"/>
    <property type="match status" value="1"/>
</dbReference>
<keyword evidence="8" id="KW-1185">Reference proteome</keyword>
<dbReference type="GO" id="GO:0008234">
    <property type="term" value="F:cysteine-type peptidase activity"/>
    <property type="evidence" value="ECO:0007669"/>
    <property type="project" value="UniProtKB-KW"/>
</dbReference>
<evidence type="ECO:0000256" key="4">
    <source>
        <dbReference type="ARBA" id="ARBA00022807"/>
    </source>
</evidence>
<reference evidence="7 8" key="1">
    <citation type="submission" date="2016-07" db="EMBL/GenBank/DDBJ databases">
        <title>Caryophanon tenue genome sequencing.</title>
        <authorList>
            <person name="Verma A."/>
            <person name="Pal Y."/>
            <person name="Krishnamurthi S."/>
        </authorList>
    </citation>
    <scope>NUCLEOTIDE SEQUENCE [LARGE SCALE GENOMIC DNA]</scope>
    <source>
        <strain evidence="7 8">DSM 14152</strain>
    </source>
</reference>
<evidence type="ECO:0000259" key="6">
    <source>
        <dbReference type="PROSITE" id="PS51935"/>
    </source>
</evidence>
<dbReference type="AlphaFoldDB" id="A0A1C0YK04"/>
<sequence length="154" mass="16285">MNYRKHASKIIIASITAGAIFMTPFGEANQASASSGSAVVQQANKLKGVKYRYGGTTTSGFDCSGFVQYAFKKAGKSLPRTTSGMYRTGKSVSYSSLRAGDLVFFNTSGRGVSHVGIYVGNGNFIHSSSSKGVSVAKVKGPYWGARYIGAKRVL</sequence>
<dbReference type="Pfam" id="PF00877">
    <property type="entry name" value="NLPC_P60"/>
    <property type="match status" value="1"/>
</dbReference>
<keyword evidence="4" id="KW-0788">Thiol protease</keyword>
<dbReference type="PANTHER" id="PTHR47053:SF1">
    <property type="entry name" value="MUREIN DD-ENDOPEPTIDASE MEPH-RELATED"/>
    <property type="match status" value="1"/>
</dbReference>
<dbReference type="InterPro" id="IPR051202">
    <property type="entry name" value="Peptidase_C40"/>
</dbReference>
<evidence type="ECO:0000256" key="1">
    <source>
        <dbReference type="ARBA" id="ARBA00007074"/>
    </source>
</evidence>
<evidence type="ECO:0000256" key="2">
    <source>
        <dbReference type="ARBA" id="ARBA00022670"/>
    </source>
</evidence>
<accession>A0A1C0YK04</accession>
<keyword evidence="2" id="KW-0645">Protease</keyword>
<dbReference type="InterPro" id="IPR000064">
    <property type="entry name" value="NLP_P60_dom"/>
</dbReference>
<protein>
    <recommendedName>
        <fullName evidence="6">NlpC/P60 domain-containing protein</fullName>
    </recommendedName>
</protein>
<dbReference type="OrthoDB" id="9813368at2"/>
<comment type="caution">
    <text evidence="7">The sequence shown here is derived from an EMBL/GenBank/DDBJ whole genome shotgun (WGS) entry which is preliminary data.</text>
</comment>